<dbReference type="RefSeq" id="WP_107829849.1">
    <property type="nucleotide sequence ID" value="NZ_CP160205.1"/>
</dbReference>
<evidence type="ECO:0000256" key="4">
    <source>
        <dbReference type="PIRSR" id="PIRSR001060-2"/>
    </source>
</evidence>
<dbReference type="GO" id="GO:0006032">
    <property type="term" value="P:chitin catabolic process"/>
    <property type="evidence" value="ECO:0007669"/>
    <property type="project" value="InterPro"/>
</dbReference>
<evidence type="ECO:0000259" key="6">
    <source>
        <dbReference type="Pfam" id="PF00182"/>
    </source>
</evidence>
<dbReference type="PANTHER" id="PTHR22595">
    <property type="entry name" value="CHITINASE-RELATED"/>
    <property type="match status" value="1"/>
</dbReference>
<dbReference type="PIRSF" id="PIRSF001060">
    <property type="entry name" value="Endochitinase"/>
    <property type="match status" value="1"/>
</dbReference>
<feature type="chain" id="PRO_5015452319" evidence="5">
    <location>
        <begin position="25"/>
        <end position="332"/>
    </location>
</feature>
<dbReference type="EMBL" id="QAOQ01000006">
    <property type="protein sequence ID" value="PTQ95010.1"/>
    <property type="molecule type" value="Genomic_DNA"/>
</dbReference>
<evidence type="ECO:0000313" key="7">
    <source>
        <dbReference type="EMBL" id="PTQ95010.1"/>
    </source>
</evidence>
<proteinExistence type="predicted"/>
<evidence type="ECO:0000256" key="5">
    <source>
        <dbReference type="SAM" id="SignalP"/>
    </source>
</evidence>
<accession>A0A2T5J787</accession>
<dbReference type="Gene3D" id="3.30.20.10">
    <property type="entry name" value="Endochitinase, domain 2"/>
    <property type="match status" value="1"/>
</dbReference>
<dbReference type="PANTHER" id="PTHR22595:SF79">
    <property type="entry name" value="CHITINASE 12"/>
    <property type="match status" value="1"/>
</dbReference>
<dbReference type="InterPro" id="IPR016283">
    <property type="entry name" value="Glyco_hydro_19"/>
</dbReference>
<gene>
    <name evidence="7" type="ORF">C8P68_106225</name>
</gene>
<keyword evidence="2 4" id="KW-1015">Disulfide bond</keyword>
<name>A0A2T5J787_9SPHI</name>
<dbReference type="Pfam" id="PF00182">
    <property type="entry name" value="Glyco_hydro_19"/>
    <property type="match status" value="1"/>
</dbReference>
<evidence type="ECO:0000313" key="8">
    <source>
        <dbReference type="Proteomes" id="UP000244168"/>
    </source>
</evidence>
<keyword evidence="8" id="KW-1185">Reference proteome</keyword>
<comment type="caution">
    <text evidence="7">The sequence shown here is derived from an EMBL/GenBank/DDBJ whole genome shotgun (WGS) entry which is preliminary data.</text>
</comment>
<dbReference type="GO" id="GO:0005975">
    <property type="term" value="P:carbohydrate metabolic process"/>
    <property type="evidence" value="ECO:0007669"/>
    <property type="project" value="InterPro"/>
</dbReference>
<dbReference type="AlphaFoldDB" id="A0A2T5J787"/>
<sequence length="332" mass="37053">MKNRLSTPAIIILSAILMISISCGNTSNNASNPSAATAPAKPSFSKFISEKQFNDLFPLRDKFYTYAAFIKAVDDLGNIKVKVTKRATSVYQLIRTDKRTGKAAIVRQDVDWNENWAKQKPDSAYTIDYGAFCSEKDVLTNKKELAAFFAHMAHETRHGQNGVYNDGLMYTHEVNTSLPYIAESDEYPPVAGKKYYGRGPLQLSYNGNYGYASDCIFGDHKILLNNPDLVQNDPVVAFKAAIYFWMTPQTRKPSAHDVMIGKWQPNAADHVAGRQPGFGMTINIINGAVECNQGDNMPSMTDRIAYYQHFLKMLNVKDDNCACSCGKMQAYQ</sequence>
<dbReference type="GO" id="GO:0050832">
    <property type="term" value="P:defense response to fungus"/>
    <property type="evidence" value="ECO:0007669"/>
    <property type="project" value="UniProtKB-ARBA"/>
</dbReference>
<dbReference type="Gene3D" id="1.10.530.10">
    <property type="match status" value="2"/>
</dbReference>
<dbReference type="CDD" id="cd00325">
    <property type="entry name" value="chitinase_GH19"/>
    <property type="match status" value="1"/>
</dbReference>
<keyword evidence="1" id="KW-0611">Plant defense</keyword>
<dbReference type="GO" id="GO:0004568">
    <property type="term" value="F:chitinase activity"/>
    <property type="evidence" value="ECO:0007669"/>
    <property type="project" value="InterPro"/>
</dbReference>
<feature type="disulfide bond" evidence="4">
    <location>
        <begin position="291"/>
        <end position="323"/>
    </location>
</feature>
<feature type="signal peptide" evidence="5">
    <location>
        <begin position="1"/>
        <end position="24"/>
    </location>
</feature>
<protein>
    <submittedName>
        <fullName evidence="7">Chitinase class I</fullName>
    </submittedName>
</protein>
<dbReference type="InterPro" id="IPR000726">
    <property type="entry name" value="Glyco_hydro_19_cat"/>
</dbReference>
<feature type="active site" description="Proton donor" evidence="3">
    <location>
        <position position="155"/>
    </location>
</feature>
<organism evidence="7 8">
    <name type="scientific">Mucilaginibacter yixingensis</name>
    <dbReference type="NCBI Taxonomy" id="1295612"/>
    <lineage>
        <taxon>Bacteria</taxon>
        <taxon>Pseudomonadati</taxon>
        <taxon>Bacteroidota</taxon>
        <taxon>Sphingobacteriia</taxon>
        <taxon>Sphingobacteriales</taxon>
        <taxon>Sphingobacteriaceae</taxon>
        <taxon>Mucilaginibacter</taxon>
    </lineage>
</organism>
<feature type="domain" description="Glycoside hydrolase family 19 catalytic" evidence="6">
    <location>
        <begin position="129"/>
        <end position="320"/>
    </location>
</feature>
<evidence type="ECO:0000256" key="1">
    <source>
        <dbReference type="ARBA" id="ARBA00022821"/>
    </source>
</evidence>
<reference evidence="7 8" key="1">
    <citation type="submission" date="2018-04" db="EMBL/GenBank/DDBJ databases">
        <title>Genomic Encyclopedia of Archaeal and Bacterial Type Strains, Phase II (KMG-II): from individual species to whole genera.</title>
        <authorList>
            <person name="Goeker M."/>
        </authorList>
    </citation>
    <scope>NUCLEOTIDE SEQUENCE [LARGE SCALE GENOMIC DNA]</scope>
    <source>
        <strain evidence="7 8">DSM 26809</strain>
    </source>
</reference>
<evidence type="ECO:0000256" key="2">
    <source>
        <dbReference type="ARBA" id="ARBA00023157"/>
    </source>
</evidence>
<dbReference type="OrthoDB" id="6018988at2"/>
<keyword evidence="5" id="KW-0732">Signal</keyword>
<dbReference type="Proteomes" id="UP000244168">
    <property type="component" value="Unassembled WGS sequence"/>
</dbReference>
<evidence type="ECO:0000256" key="3">
    <source>
        <dbReference type="PIRSR" id="PIRSR001060-1"/>
    </source>
</evidence>
<dbReference type="GO" id="GO:0016998">
    <property type="term" value="P:cell wall macromolecule catabolic process"/>
    <property type="evidence" value="ECO:0007669"/>
    <property type="project" value="InterPro"/>
</dbReference>
<dbReference type="PROSITE" id="PS51257">
    <property type="entry name" value="PROKAR_LIPOPROTEIN"/>
    <property type="match status" value="1"/>
</dbReference>
<dbReference type="SUPFAM" id="SSF53955">
    <property type="entry name" value="Lysozyme-like"/>
    <property type="match status" value="1"/>
</dbReference>
<dbReference type="InterPro" id="IPR023346">
    <property type="entry name" value="Lysozyme-like_dom_sf"/>
</dbReference>